<dbReference type="Proteomes" id="UP000250668">
    <property type="component" value="Unassembled WGS sequence"/>
</dbReference>
<evidence type="ECO:0000313" key="2">
    <source>
        <dbReference type="Proteomes" id="UP000250668"/>
    </source>
</evidence>
<dbReference type="EMBL" id="BEXJ01000002">
    <property type="protein sequence ID" value="GBA97179.1"/>
    <property type="molecule type" value="Genomic_DNA"/>
</dbReference>
<evidence type="ECO:0000313" key="1">
    <source>
        <dbReference type="EMBL" id="GBA97179.1"/>
    </source>
</evidence>
<dbReference type="RefSeq" id="WP_230630668.1">
    <property type="nucleotide sequence ID" value="NZ_BEXJ01000002.1"/>
</dbReference>
<name>A0AB33ZWC6_LACGS</name>
<protein>
    <submittedName>
        <fullName evidence="1">Uncharacterized protein</fullName>
    </submittedName>
</protein>
<organism evidence="1 2">
    <name type="scientific">Lactobacillus gasseri</name>
    <dbReference type="NCBI Taxonomy" id="1596"/>
    <lineage>
        <taxon>Bacteria</taxon>
        <taxon>Bacillati</taxon>
        <taxon>Bacillota</taxon>
        <taxon>Bacilli</taxon>
        <taxon>Lactobacillales</taxon>
        <taxon>Lactobacillaceae</taxon>
        <taxon>Lactobacillus</taxon>
    </lineage>
</organism>
<comment type="caution">
    <text evidence="1">The sequence shown here is derived from an EMBL/GenBank/DDBJ whole genome shotgun (WGS) entry which is preliminary data.</text>
</comment>
<reference evidence="1 2" key="1">
    <citation type="journal article" date="2018" name="Int. J. Syst. Evol. Microbiol.">
        <title>Lactobacillus paragasseri sp. nov., a sister taxon of Lactobacillus gasseri, based on whole-genome sequence analyses.</title>
        <authorList>
            <person name="Tanizawa Y."/>
            <person name="Tada I."/>
            <person name="Kobayashi H."/>
            <person name="Endo A."/>
            <person name="Maeno S."/>
            <person name="Toyoda A."/>
            <person name="Arita M."/>
            <person name="Nakamura Y."/>
            <person name="Sakamoto M."/>
            <person name="Ohkuma M."/>
            <person name="Tohno M."/>
        </authorList>
    </citation>
    <scope>NUCLEOTIDE SEQUENCE [LARGE SCALE GENOMIC DNA]</scope>
    <source>
        <strain evidence="1 2">JCM 1025</strain>
    </source>
</reference>
<accession>A0AB33ZWC6</accession>
<proteinExistence type="predicted"/>
<dbReference type="AlphaFoldDB" id="A0AB33ZWC6"/>
<gene>
    <name evidence="1" type="ORF">LJCM1025_14270</name>
</gene>
<sequence length="56" mass="6613">MNQELLNKLEHLNEIYKSGYWGSDMPEDTRPQNLDPNSKENAFLYTANCFRLSTKF</sequence>